<gene>
    <name evidence="1" type="ORF">GFB49_06225</name>
</gene>
<sequence>MVGLQISRQVQQARVQKDPDFAEWYVEQVMRTQLQQFYWAVSNQGKREMVINGRHWARRYGLSDSEAQAHFISLMWKVGANFFVFPGFVDVVQDTSRNDMSRVEAFYQVDQEQAAEAIIGSDDRFWYPIENGILKEWLA</sequence>
<keyword evidence="2" id="KW-1185">Reference proteome</keyword>
<reference evidence="1 2" key="1">
    <citation type="submission" date="2019-10" db="EMBL/GenBank/DDBJ databases">
        <title>Epibacterium sp. nov., isolated from seawater.</title>
        <authorList>
            <person name="Zhang X."/>
            <person name="Li N."/>
        </authorList>
    </citation>
    <scope>NUCLEOTIDE SEQUENCE [LARGE SCALE GENOMIC DNA]</scope>
    <source>
        <strain evidence="1 2">SM1979</strain>
    </source>
</reference>
<accession>A0A843YFI2</accession>
<proteinExistence type="predicted"/>
<dbReference type="EMBL" id="WIBF01000002">
    <property type="protein sequence ID" value="MQQ08042.1"/>
    <property type="molecule type" value="Genomic_DNA"/>
</dbReference>
<dbReference type="RefSeq" id="WP_153214964.1">
    <property type="nucleotide sequence ID" value="NZ_WIBF01000002.1"/>
</dbReference>
<evidence type="ECO:0000313" key="1">
    <source>
        <dbReference type="EMBL" id="MQQ08042.1"/>
    </source>
</evidence>
<protein>
    <submittedName>
        <fullName evidence="1">Uncharacterized protein</fullName>
    </submittedName>
</protein>
<name>A0A843YFI2_9RHOB</name>
<organism evidence="1 2">
    <name type="scientific">Tritonibacter litoralis</name>
    <dbReference type="NCBI Taxonomy" id="2662264"/>
    <lineage>
        <taxon>Bacteria</taxon>
        <taxon>Pseudomonadati</taxon>
        <taxon>Pseudomonadota</taxon>
        <taxon>Alphaproteobacteria</taxon>
        <taxon>Rhodobacterales</taxon>
        <taxon>Paracoccaceae</taxon>
        <taxon>Tritonibacter</taxon>
    </lineage>
</organism>
<evidence type="ECO:0000313" key="2">
    <source>
        <dbReference type="Proteomes" id="UP000444174"/>
    </source>
</evidence>
<dbReference type="Proteomes" id="UP000444174">
    <property type="component" value="Unassembled WGS sequence"/>
</dbReference>
<comment type="caution">
    <text evidence="1">The sequence shown here is derived from an EMBL/GenBank/DDBJ whole genome shotgun (WGS) entry which is preliminary data.</text>
</comment>
<dbReference type="AlphaFoldDB" id="A0A843YFI2"/>